<gene>
    <name evidence="2" type="ORF">APLA_LOCUS14985</name>
</gene>
<reference evidence="2 3" key="1">
    <citation type="submission" date="2020-04" db="EMBL/GenBank/DDBJ databases">
        <authorList>
            <person name="Wallbank WR R."/>
            <person name="Pardo Diaz C."/>
            <person name="Kozak K."/>
            <person name="Martin S."/>
            <person name="Jiggins C."/>
            <person name="Moest M."/>
            <person name="Warren A I."/>
            <person name="Byers J.R.P. K."/>
            <person name="Montejo-Kovacevich G."/>
            <person name="Yen C E."/>
        </authorList>
    </citation>
    <scope>NUCLEOTIDE SEQUENCE [LARGE SCALE GENOMIC DNA]</scope>
</reference>
<dbReference type="OrthoDB" id="6162375at2759"/>
<organism evidence="2 3">
    <name type="scientific">Arctia plantaginis</name>
    <name type="common">Wood tiger moth</name>
    <name type="synonym">Phalaena plantaginis</name>
    <dbReference type="NCBI Taxonomy" id="874455"/>
    <lineage>
        <taxon>Eukaryota</taxon>
        <taxon>Metazoa</taxon>
        <taxon>Ecdysozoa</taxon>
        <taxon>Arthropoda</taxon>
        <taxon>Hexapoda</taxon>
        <taxon>Insecta</taxon>
        <taxon>Pterygota</taxon>
        <taxon>Neoptera</taxon>
        <taxon>Endopterygota</taxon>
        <taxon>Lepidoptera</taxon>
        <taxon>Glossata</taxon>
        <taxon>Ditrysia</taxon>
        <taxon>Noctuoidea</taxon>
        <taxon>Erebidae</taxon>
        <taxon>Arctiinae</taxon>
        <taxon>Arctia</taxon>
    </lineage>
</organism>
<comment type="caution">
    <text evidence="2">The sequence shown here is derived from an EMBL/GenBank/DDBJ whole genome shotgun (WGS) entry which is preliminary data.</text>
</comment>
<dbReference type="Proteomes" id="UP000494256">
    <property type="component" value="Unassembled WGS sequence"/>
</dbReference>
<accession>A0A8S1B5R6</accession>
<evidence type="ECO:0000256" key="1">
    <source>
        <dbReference type="SAM" id="SignalP"/>
    </source>
</evidence>
<sequence length="164" mass="18191">MKNILLGISFTIVVVLLLNTASSEAANTKTLTLDRKTSDDINPALSSQDTNENGDMLIRRSREIGSILLAVQNQIKSIILDIIREAYSSAKSFTSRLMNKLLSKLQMFTLSDVLRALMNSFTESTSDLGGDLFVESASEPVEIDSWEARVYRNPYHISSLLNSD</sequence>
<feature type="chain" id="PRO_5035729953" evidence="1">
    <location>
        <begin position="26"/>
        <end position="164"/>
    </location>
</feature>
<proteinExistence type="predicted"/>
<evidence type="ECO:0000313" key="2">
    <source>
        <dbReference type="EMBL" id="CAB3254846.1"/>
    </source>
</evidence>
<feature type="signal peptide" evidence="1">
    <location>
        <begin position="1"/>
        <end position="25"/>
    </location>
</feature>
<keyword evidence="1" id="KW-0732">Signal</keyword>
<dbReference type="EMBL" id="CADEBD010000422">
    <property type="protein sequence ID" value="CAB3254846.1"/>
    <property type="molecule type" value="Genomic_DNA"/>
</dbReference>
<evidence type="ECO:0000313" key="3">
    <source>
        <dbReference type="Proteomes" id="UP000494256"/>
    </source>
</evidence>
<name>A0A8S1B5R6_ARCPL</name>
<dbReference type="AlphaFoldDB" id="A0A8S1B5R6"/>
<protein>
    <submittedName>
        <fullName evidence="2">Uncharacterized protein</fullName>
    </submittedName>
</protein>